<dbReference type="Proteomes" id="UP000807342">
    <property type="component" value="Unassembled WGS sequence"/>
</dbReference>
<evidence type="ECO:0000313" key="7">
    <source>
        <dbReference type="Proteomes" id="UP000807342"/>
    </source>
</evidence>
<dbReference type="PANTHER" id="PTHR46910:SF38">
    <property type="entry name" value="ZN(2)-C6 FUNGAL-TYPE DOMAIN-CONTAINING PROTEIN"/>
    <property type="match status" value="1"/>
</dbReference>
<dbReference type="Pfam" id="PF04082">
    <property type="entry name" value="Fungal_trans"/>
    <property type="match status" value="1"/>
</dbReference>
<feature type="region of interest" description="Disordered" evidence="3">
    <location>
        <begin position="1"/>
        <end position="38"/>
    </location>
</feature>
<feature type="region of interest" description="Disordered" evidence="3">
    <location>
        <begin position="93"/>
        <end position="155"/>
    </location>
</feature>
<dbReference type="AlphaFoldDB" id="A0A9P5XQN8"/>
<gene>
    <name evidence="6" type="ORF">P691DRAFT_657228</name>
</gene>
<name>A0A9P5XQN8_9AGAR</name>
<proteinExistence type="predicted"/>
<dbReference type="InterPro" id="IPR036864">
    <property type="entry name" value="Zn2-C6_fun-type_DNA-bd_sf"/>
</dbReference>
<keyword evidence="1" id="KW-0479">Metal-binding</keyword>
<dbReference type="GO" id="GO:0000981">
    <property type="term" value="F:DNA-binding transcription factor activity, RNA polymerase II-specific"/>
    <property type="evidence" value="ECO:0007669"/>
    <property type="project" value="InterPro"/>
</dbReference>
<dbReference type="GO" id="GO:0008270">
    <property type="term" value="F:zinc ion binding"/>
    <property type="evidence" value="ECO:0007669"/>
    <property type="project" value="InterPro"/>
</dbReference>
<dbReference type="SUPFAM" id="SSF57701">
    <property type="entry name" value="Zn2/Cys6 DNA-binding domain"/>
    <property type="match status" value="1"/>
</dbReference>
<evidence type="ECO:0000313" key="6">
    <source>
        <dbReference type="EMBL" id="KAF9454031.1"/>
    </source>
</evidence>
<reference evidence="6" key="1">
    <citation type="submission" date="2020-11" db="EMBL/GenBank/DDBJ databases">
        <authorList>
            <consortium name="DOE Joint Genome Institute"/>
            <person name="Ahrendt S."/>
            <person name="Riley R."/>
            <person name="Andreopoulos W."/>
            <person name="Labutti K."/>
            <person name="Pangilinan J."/>
            <person name="Ruiz-Duenas F.J."/>
            <person name="Barrasa J.M."/>
            <person name="Sanchez-Garcia M."/>
            <person name="Camarero S."/>
            <person name="Miyauchi S."/>
            <person name="Serrano A."/>
            <person name="Linde D."/>
            <person name="Babiker R."/>
            <person name="Drula E."/>
            <person name="Ayuso-Fernandez I."/>
            <person name="Pacheco R."/>
            <person name="Padilla G."/>
            <person name="Ferreira P."/>
            <person name="Barriuso J."/>
            <person name="Kellner H."/>
            <person name="Castanera R."/>
            <person name="Alfaro M."/>
            <person name="Ramirez L."/>
            <person name="Pisabarro A.G."/>
            <person name="Kuo A."/>
            <person name="Tritt A."/>
            <person name="Lipzen A."/>
            <person name="He G."/>
            <person name="Yan M."/>
            <person name="Ng V."/>
            <person name="Cullen D."/>
            <person name="Martin F."/>
            <person name="Rosso M.-N."/>
            <person name="Henrissat B."/>
            <person name="Hibbett D."/>
            <person name="Martinez A.T."/>
            <person name="Grigoriev I.V."/>
        </authorList>
    </citation>
    <scope>NUCLEOTIDE SEQUENCE</scope>
    <source>
        <strain evidence="6">MF-IS2</strain>
    </source>
</reference>
<dbReference type="CDD" id="cd12148">
    <property type="entry name" value="fungal_TF_MHR"/>
    <property type="match status" value="1"/>
</dbReference>
<comment type="caution">
    <text evidence="6">The sequence shown here is derived from an EMBL/GenBank/DDBJ whole genome shotgun (WGS) entry which is preliminary data.</text>
</comment>
<evidence type="ECO:0000256" key="1">
    <source>
        <dbReference type="ARBA" id="ARBA00022723"/>
    </source>
</evidence>
<keyword evidence="2" id="KW-0539">Nucleus</keyword>
<feature type="compositionally biased region" description="Basic and acidic residues" evidence="3">
    <location>
        <begin position="658"/>
        <end position="668"/>
    </location>
</feature>
<dbReference type="GO" id="GO:0003677">
    <property type="term" value="F:DNA binding"/>
    <property type="evidence" value="ECO:0007669"/>
    <property type="project" value="InterPro"/>
</dbReference>
<dbReference type="GO" id="GO:0006351">
    <property type="term" value="P:DNA-templated transcription"/>
    <property type="evidence" value="ECO:0007669"/>
    <property type="project" value="InterPro"/>
</dbReference>
<evidence type="ECO:0000256" key="2">
    <source>
        <dbReference type="ARBA" id="ARBA00023242"/>
    </source>
</evidence>
<dbReference type="OrthoDB" id="4456959at2759"/>
<protein>
    <recommendedName>
        <fullName evidence="8">Zn(2)-C6 fungal-type domain-containing protein</fullName>
    </recommendedName>
</protein>
<dbReference type="CDD" id="cd00067">
    <property type="entry name" value="GAL4"/>
    <property type="match status" value="1"/>
</dbReference>
<feature type="region of interest" description="Disordered" evidence="3">
    <location>
        <begin position="647"/>
        <end position="750"/>
    </location>
</feature>
<evidence type="ECO:0000259" key="5">
    <source>
        <dbReference type="SMART" id="SM00906"/>
    </source>
</evidence>
<feature type="compositionally biased region" description="Polar residues" evidence="3">
    <location>
        <begin position="785"/>
        <end position="798"/>
    </location>
</feature>
<evidence type="ECO:0000259" key="4">
    <source>
        <dbReference type="SMART" id="SM00066"/>
    </source>
</evidence>
<feature type="compositionally biased region" description="Polar residues" evidence="3">
    <location>
        <begin position="106"/>
        <end position="122"/>
    </location>
</feature>
<dbReference type="PANTHER" id="PTHR46910">
    <property type="entry name" value="TRANSCRIPTION FACTOR PDR1"/>
    <property type="match status" value="1"/>
</dbReference>
<dbReference type="InterPro" id="IPR007219">
    <property type="entry name" value="XnlR_reg_dom"/>
</dbReference>
<dbReference type="SMART" id="SM00906">
    <property type="entry name" value="Fungal_trans"/>
    <property type="match status" value="1"/>
</dbReference>
<accession>A0A9P5XQN8</accession>
<evidence type="ECO:0008006" key="8">
    <source>
        <dbReference type="Google" id="ProtNLM"/>
    </source>
</evidence>
<feature type="domain" description="Zn(2)-C6 fungal-type" evidence="4">
    <location>
        <begin position="22"/>
        <end position="67"/>
    </location>
</feature>
<keyword evidence="7" id="KW-1185">Reference proteome</keyword>
<dbReference type="InterPro" id="IPR001138">
    <property type="entry name" value="Zn2Cys6_DnaBD"/>
</dbReference>
<evidence type="ECO:0000256" key="3">
    <source>
        <dbReference type="SAM" id="MobiDB-lite"/>
    </source>
</evidence>
<feature type="region of interest" description="Disordered" evidence="3">
    <location>
        <begin position="777"/>
        <end position="800"/>
    </location>
</feature>
<feature type="compositionally biased region" description="Polar residues" evidence="3">
    <location>
        <begin position="701"/>
        <end position="750"/>
    </location>
</feature>
<dbReference type="InterPro" id="IPR050987">
    <property type="entry name" value="AtrR-like"/>
</dbReference>
<sequence length="858" mass="96239">MQPDDEPGSSPTQTQEHQVKRRRLHGACDTCRRKKSDSAEMPNKICSNCIAYNLECTHDVPRHASKKETEKGYIQALEERLDKMEQLLRQVRPELDPEQPVPAVNSPESAHSVPTPSRSHNTPVADLPYPTPQTLPDSAAFHSSPAAATNDSSDEEDLAHISLSKHLNHLAIDGLGDRFFGKSSAFMFVRHATNVKQEITGVEIPRGRYLRRPLFWYLRSWEFEYVNSDHPKFVFPETDLLGELVALYFERFDVHVPLLHRPTFERDLANDLHLHDTGFGQVVLMVCALASRSTDNPRVMLPGDKTCLSSGFKYFSQTQLLRNKLLEKPSLYDLQYYCLVIPYLMASLPQAAWNLVGFALRIAQERGAHRRRGEGYKPTVVDELWKRCFWCLVSYDRLSSSVVGRPSAMQDEDFDADLLIECDDEYWECEDPAQNWKQPLGKPSKVTAFNLFLRLCEILAFTLRTLYSIKKSKVLTGLIGDEWEQRVVTELDSSMNLWKDTLPDHLRWDPNQRNVTFLHQSAMLHATFYYLQIQIHRPFIQKSTPLSFPSLAICTNAARACSHLVDAKGPGWIYPHPIVFISAFASGIVLLLHTYSGRRAGLNTDREKEMKDVQRCIDSLQATEKQWHIAGRFFDILSDIATMHEGQLPEAKSVSNKRPRDDTVEHEQPSNSGLSPPQLVKPIRQPKGWPPTSPTPGYQPAATSNTDHLTFLSSDLDTIPHNPTASMPPTSLSSYQLSESRFPQLDPSPTGSGWGLSDLLLAQMNFGAAPLSGGPLGHPSHLAATPSNNHDGTTNTPGAVSGQIPVSPISTQNQVFDMNQDMTLWSDAPSNFNIEEWDRFVASLNGSGGLWIGANVNG</sequence>
<dbReference type="Pfam" id="PF00172">
    <property type="entry name" value="Zn_clus"/>
    <property type="match status" value="1"/>
</dbReference>
<dbReference type="Gene3D" id="4.10.240.10">
    <property type="entry name" value="Zn(2)-C6 fungal-type DNA-binding domain"/>
    <property type="match status" value="1"/>
</dbReference>
<dbReference type="SMART" id="SM00066">
    <property type="entry name" value="GAL4"/>
    <property type="match status" value="1"/>
</dbReference>
<dbReference type="EMBL" id="MU151057">
    <property type="protein sequence ID" value="KAF9454031.1"/>
    <property type="molecule type" value="Genomic_DNA"/>
</dbReference>
<organism evidence="6 7">
    <name type="scientific">Macrolepiota fuliginosa MF-IS2</name>
    <dbReference type="NCBI Taxonomy" id="1400762"/>
    <lineage>
        <taxon>Eukaryota</taxon>
        <taxon>Fungi</taxon>
        <taxon>Dikarya</taxon>
        <taxon>Basidiomycota</taxon>
        <taxon>Agaricomycotina</taxon>
        <taxon>Agaricomycetes</taxon>
        <taxon>Agaricomycetidae</taxon>
        <taxon>Agaricales</taxon>
        <taxon>Agaricineae</taxon>
        <taxon>Agaricaceae</taxon>
        <taxon>Macrolepiota</taxon>
    </lineage>
</organism>
<feature type="domain" description="Xylanolytic transcriptional activator regulatory" evidence="5">
    <location>
        <begin position="352"/>
        <end position="425"/>
    </location>
</feature>